<keyword evidence="2" id="KW-1185">Reference proteome</keyword>
<sequence>MAVMTHYNILCYFPTEKMDGITAFKDTRMLISVKVPLLAVIYSPPPPQPPTPPTVTRSASIFFRTSTTWSRPLSCLNKTEGFLLIRQPILSRKRSTSNNEELPAVSNWCSVDGLLNAEEQLLHKQR</sequence>
<proteinExistence type="predicted"/>
<accession>M1B6Z8</accession>
<dbReference type="Gramene" id="PGSC0003DMT400038505">
    <property type="protein sequence ID" value="PGSC0003DMT400038505"/>
    <property type="gene ID" value="PGSC0003DMG401014864"/>
</dbReference>
<dbReference type="EnsemblPlants" id="PGSC0003DMT400038504">
    <property type="protein sequence ID" value="PGSC0003DMT400038504"/>
    <property type="gene ID" value="PGSC0003DMG401014864"/>
</dbReference>
<dbReference type="Gramene" id="PGSC0003DMT400038502">
    <property type="protein sequence ID" value="PGSC0003DMT400038502"/>
    <property type="gene ID" value="PGSC0003DMG401014864"/>
</dbReference>
<dbReference type="Gramene" id="PGSC0003DMT400038504">
    <property type="protein sequence ID" value="PGSC0003DMT400038504"/>
    <property type="gene ID" value="PGSC0003DMG401014864"/>
</dbReference>
<dbReference type="HOGENOM" id="CLU_1985544_0_0_1"/>
<reference evidence="1" key="2">
    <citation type="submission" date="2015-06" db="UniProtKB">
        <authorList>
            <consortium name="EnsemblPlants"/>
        </authorList>
    </citation>
    <scope>IDENTIFICATION</scope>
    <source>
        <strain evidence="1">DM1-3 516 R44</strain>
    </source>
</reference>
<dbReference type="EnsemblPlants" id="PGSC0003DMT400038503">
    <property type="protein sequence ID" value="PGSC0003DMT400038503"/>
    <property type="gene ID" value="PGSC0003DMG401014864"/>
</dbReference>
<dbReference type="Gramene" id="PGSC0003DMT400038503">
    <property type="protein sequence ID" value="PGSC0003DMT400038503"/>
    <property type="gene ID" value="PGSC0003DMG401014864"/>
</dbReference>
<dbReference type="EnsemblPlants" id="PGSC0003DMT400038502">
    <property type="protein sequence ID" value="PGSC0003DMT400038502"/>
    <property type="gene ID" value="PGSC0003DMG401014864"/>
</dbReference>
<dbReference type="AlphaFoldDB" id="M1B6Z8"/>
<organism evidence="1 2">
    <name type="scientific">Solanum tuberosum</name>
    <name type="common">Potato</name>
    <dbReference type="NCBI Taxonomy" id="4113"/>
    <lineage>
        <taxon>Eukaryota</taxon>
        <taxon>Viridiplantae</taxon>
        <taxon>Streptophyta</taxon>
        <taxon>Embryophyta</taxon>
        <taxon>Tracheophyta</taxon>
        <taxon>Spermatophyta</taxon>
        <taxon>Magnoliopsida</taxon>
        <taxon>eudicotyledons</taxon>
        <taxon>Gunneridae</taxon>
        <taxon>Pentapetalae</taxon>
        <taxon>asterids</taxon>
        <taxon>lamiids</taxon>
        <taxon>Solanales</taxon>
        <taxon>Solanaceae</taxon>
        <taxon>Solanoideae</taxon>
        <taxon>Solaneae</taxon>
        <taxon>Solanum</taxon>
    </lineage>
</organism>
<dbReference type="InParanoid" id="M1B6Z8"/>
<dbReference type="PaxDb" id="4113-PGSC0003DMT400038504"/>
<protein>
    <submittedName>
        <fullName evidence="1">Uncharacterized protein</fullName>
    </submittedName>
</protein>
<dbReference type="EnsemblPlants" id="PGSC0003DMT400038505">
    <property type="protein sequence ID" value="PGSC0003DMT400038505"/>
    <property type="gene ID" value="PGSC0003DMG401014864"/>
</dbReference>
<dbReference type="Proteomes" id="UP000011115">
    <property type="component" value="Unassembled WGS sequence"/>
</dbReference>
<reference evidence="2" key="1">
    <citation type="journal article" date="2011" name="Nature">
        <title>Genome sequence and analysis of the tuber crop potato.</title>
        <authorList>
            <consortium name="The Potato Genome Sequencing Consortium"/>
        </authorList>
    </citation>
    <scope>NUCLEOTIDE SEQUENCE [LARGE SCALE GENOMIC DNA]</scope>
    <source>
        <strain evidence="2">cv. DM1-3 516 R44</strain>
    </source>
</reference>
<name>M1B6Z8_SOLTU</name>
<evidence type="ECO:0000313" key="2">
    <source>
        <dbReference type="Proteomes" id="UP000011115"/>
    </source>
</evidence>
<evidence type="ECO:0000313" key="1">
    <source>
        <dbReference type="EnsemblPlants" id="PGSC0003DMT400038503"/>
    </source>
</evidence>